<evidence type="ECO:0000256" key="3">
    <source>
        <dbReference type="ARBA" id="ARBA00023015"/>
    </source>
</evidence>
<dbReference type="PROSITE" id="PS00688">
    <property type="entry name" value="SIGMA54_INTERACT_3"/>
    <property type="match status" value="1"/>
</dbReference>
<evidence type="ECO:0000256" key="1">
    <source>
        <dbReference type="ARBA" id="ARBA00022741"/>
    </source>
</evidence>
<evidence type="ECO:0000256" key="5">
    <source>
        <dbReference type="SAM" id="MobiDB-lite"/>
    </source>
</evidence>
<dbReference type="Pfam" id="PF25601">
    <property type="entry name" value="AAA_lid_14"/>
    <property type="match status" value="1"/>
</dbReference>
<dbReference type="InterPro" id="IPR058031">
    <property type="entry name" value="AAA_lid_NorR"/>
</dbReference>
<dbReference type="InterPro" id="IPR002197">
    <property type="entry name" value="HTH_Fis"/>
</dbReference>
<dbReference type="PANTHER" id="PTHR32071">
    <property type="entry name" value="TRANSCRIPTIONAL REGULATORY PROTEIN"/>
    <property type="match status" value="1"/>
</dbReference>
<keyword evidence="4" id="KW-0804">Transcription</keyword>
<feature type="region of interest" description="Disordered" evidence="5">
    <location>
        <begin position="126"/>
        <end position="145"/>
    </location>
</feature>
<keyword evidence="2" id="KW-0067">ATP-binding</keyword>
<dbReference type="InterPro" id="IPR025944">
    <property type="entry name" value="Sigma_54_int_dom_CS"/>
</dbReference>
<dbReference type="SUPFAM" id="SSF52540">
    <property type="entry name" value="P-loop containing nucleoside triphosphate hydrolases"/>
    <property type="match status" value="1"/>
</dbReference>
<dbReference type="Pfam" id="PF02954">
    <property type="entry name" value="HTH_8"/>
    <property type="match status" value="1"/>
</dbReference>
<dbReference type="GO" id="GO:0043565">
    <property type="term" value="F:sequence-specific DNA binding"/>
    <property type="evidence" value="ECO:0007669"/>
    <property type="project" value="InterPro"/>
</dbReference>
<feature type="compositionally biased region" description="Basic and acidic residues" evidence="5">
    <location>
        <begin position="130"/>
        <end position="145"/>
    </location>
</feature>
<dbReference type="Gene3D" id="1.10.10.60">
    <property type="entry name" value="Homeodomain-like"/>
    <property type="match status" value="1"/>
</dbReference>
<dbReference type="EMBL" id="UOGG01000067">
    <property type="protein sequence ID" value="VAX28775.1"/>
    <property type="molecule type" value="Genomic_DNA"/>
</dbReference>
<evidence type="ECO:0000256" key="4">
    <source>
        <dbReference type="ARBA" id="ARBA00023163"/>
    </source>
</evidence>
<evidence type="ECO:0000313" key="7">
    <source>
        <dbReference type="EMBL" id="VAX28775.1"/>
    </source>
</evidence>
<dbReference type="InterPro" id="IPR009057">
    <property type="entry name" value="Homeodomain-like_sf"/>
</dbReference>
<dbReference type="Gene3D" id="1.10.8.60">
    <property type="match status" value="1"/>
</dbReference>
<protein>
    <submittedName>
        <fullName evidence="7">Signal-transduction regulatory protein FlgR</fullName>
    </submittedName>
</protein>
<organism evidence="7">
    <name type="scientific">hydrothermal vent metagenome</name>
    <dbReference type="NCBI Taxonomy" id="652676"/>
    <lineage>
        <taxon>unclassified sequences</taxon>
        <taxon>metagenomes</taxon>
        <taxon>ecological metagenomes</taxon>
    </lineage>
</organism>
<feature type="non-terminal residue" evidence="7">
    <location>
        <position position="1"/>
    </location>
</feature>
<dbReference type="AlphaFoldDB" id="A0A3B1DAH9"/>
<dbReference type="PROSITE" id="PS50045">
    <property type="entry name" value="SIGMA54_INTERACT_4"/>
    <property type="match status" value="1"/>
</dbReference>
<gene>
    <name evidence="7" type="ORF">MNBD_NITROSPINAE05-1353</name>
</gene>
<dbReference type="InterPro" id="IPR027417">
    <property type="entry name" value="P-loop_NTPase"/>
</dbReference>
<name>A0A3B1DAH9_9ZZZZ</name>
<evidence type="ECO:0000256" key="2">
    <source>
        <dbReference type="ARBA" id="ARBA00022840"/>
    </source>
</evidence>
<dbReference type="InterPro" id="IPR002078">
    <property type="entry name" value="Sigma_54_int"/>
</dbReference>
<keyword evidence="1" id="KW-0547">Nucleotide-binding</keyword>
<dbReference type="SUPFAM" id="SSF46689">
    <property type="entry name" value="Homeodomain-like"/>
    <property type="match status" value="1"/>
</dbReference>
<evidence type="ECO:0000259" key="6">
    <source>
        <dbReference type="PROSITE" id="PS50045"/>
    </source>
</evidence>
<sequence>FQRVGENTTITVNARVIAATNKDLKKAVANGTFREDLYYRLAVYPIAVPPLRDRKEDIPLLCAYFLKKYEGEFARKVKSIHPEAMELLLSYLWPGNVRQLENTLYRAMINSETECIDKDSLLDAGGNTENKSDANEKKTDNDVHKTDRIGFDPESVPEKIIPFKEVEKRTLLKAIKVTNGNIPQAAEQLGLSRSTLYRLVKKYGLR</sequence>
<dbReference type="Gene3D" id="3.40.50.300">
    <property type="entry name" value="P-loop containing nucleotide triphosphate hydrolases"/>
    <property type="match status" value="1"/>
</dbReference>
<reference evidence="7" key="1">
    <citation type="submission" date="2018-06" db="EMBL/GenBank/DDBJ databases">
        <authorList>
            <person name="Zhirakovskaya E."/>
        </authorList>
    </citation>
    <scope>NUCLEOTIDE SEQUENCE</scope>
</reference>
<dbReference type="PRINTS" id="PR01590">
    <property type="entry name" value="HTHFIS"/>
</dbReference>
<proteinExistence type="predicted"/>
<feature type="domain" description="Sigma-54 factor interaction" evidence="6">
    <location>
        <begin position="1"/>
        <end position="109"/>
    </location>
</feature>
<keyword evidence="3" id="KW-0805">Transcription regulation</keyword>
<accession>A0A3B1DAH9</accession>
<dbReference type="GO" id="GO:0005524">
    <property type="term" value="F:ATP binding"/>
    <property type="evidence" value="ECO:0007669"/>
    <property type="project" value="UniProtKB-KW"/>
</dbReference>
<dbReference type="Pfam" id="PF00158">
    <property type="entry name" value="Sigma54_activat"/>
    <property type="match status" value="1"/>
</dbReference>
<dbReference type="GO" id="GO:0006355">
    <property type="term" value="P:regulation of DNA-templated transcription"/>
    <property type="evidence" value="ECO:0007669"/>
    <property type="project" value="InterPro"/>
</dbReference>